<dbReference type="EMBL" id="CP001038">
    <property type="protein sequence ID" value="ACC85006.1"/>
    <property type="molecule type" value="Genomic_DNA"/>
</dbReference>
<dbReference type="Gene3D" id="3.30.565.10">
    <property type="entry name" value="Histidine kinase-like ATPase, C-terminal domain"/>
    <property type="match status" value="1"/>
</dbReference>
<dbReference type="SUPFAM" id="SSF158472">
    <property type="entry name" value="HAMP domain-like"/>
    <property type="match status" value="1"/>
</dbReference>
<keyword evidence="6 11" id="KW-0418">Kinase</keyword>
<dbReference type="PANTHER" id="PTHR43065:SF50">
    <property type="entry name" value="HISTIDINE KINASE"/>
    <property type="match status" value="1"/>
</dbReference>
<reference evidence="12" key="1">
    <citation type="submission" date="2008-04" db="EMBL/GenBank/DDBJ databases">
        <title>Complete sequence of plasmid 1 of Nostoc punctiforme ATCC 29133.</title>
        <authorList>
            <consortium name="US DOE Joint Genome Institute"/>
            <person name="Copeland A."/>
            <person name="Lucas S."/>
            <person name="Lapidus A."/>
            <person name="Glavina del Rio T."/>
            <person name="Dalin E."/>
            <person name="Tice H."/>
            <person name="Pitluck S."/>
            <person name="Chain P."/>
            <person name="Malfatti S."/>
            <person name="Shin M."/>
            <person name="Vergez L."/>
            <person name="Schmutz J."/>
            <person name="Larimer F."/>
            <person name="Land M."/>
            <person name="Hauser L."/>
            <person name="Kyrpides N."/>
            <person name="Kim E."/>
            <person name="Meeks J.C."/>
            <person name="Elhai J."/>
            <person name="Campbell E.L."/>
            <person name="Thiel T."/>
            <person name="Longmire J."/>
            <person name="Potts M."/>
            <person name="Atlas R."/>
        </authorList>
    </citation>
    <scope>NUCLEOTIDE SEQUENCE [LARGE SCALE GENOMIC DNA]</scope>
    <source>
        <strain evidence="12">ATCC 29133 / PCC 73102</strain>
        <plasmid evidence="12">Plasmid pNPUN01</plasmid>
    </source>
</reference>
<feature type="domain" description="Histidine kinase" evidence="9">
    <location>
        <begin position="346"/>
        <end position="604"/>
    </location>
</feature>
<dbReference type="PROSITE" id="PS50885">
    <property type="entry name" value="HAMP"/>
    <property type="match status" value="1"/>
</dbReference>
<dbReference type="RefSeq" id="WP_012413024.1">
    <property type="nucleotide sequence ID" value="NC_010631.1"/>
</dbReference>
<dbReference type="Gene3D" id="6.10.340.10">
    <property type="match status" value="1"/>
</dbReference>
<dbReference type="KEGG" id="npu:Npun_AR140"/>
<dbReference type="EnsemblBacteria" id="ACC85006">
    <property type="protein sequence ID" value="ACC85006"/>
    <property type="gene ID" value="Npun_AR140"/>
</dbReference>
<keyword evidence="5" id="KW-0808">Transferase</keyword>
<evidence type="ECO:0000256" key="2">
    <source>
        <dbReference type="ARBA" id="ARBA00004370"/>
    </source>
</evidence>
<dbReference type="InterPro" id="IPR036890">
    <property type="entry name" value="HATPase_C_sf"/>
</dbReference>
<evidence type="ECO:0000313" key="11">
    <source>
        <dbReference type="EMBL" id="ACC85006.1"/>
    </source>
</evidence>
<evidence type="ECO:0000256" key="3">
    <source>
        <dbReference type="ARBA" id="ARBA00012438"/>
    </source>
</evidence>
<dbReference type="InterPro" id="IPR003594">
    <property type="entry name" value="HATPase_dom"/>
</dbReference>
<dbReference type="GO" id="GO:0000155">
    <property type="term" value="F:phosphorelay sensor kinase activity"/>
    <property type="evidence" value="ECO:0007669"/>
    <property type="project" value="InterPro"/>
</dbReference>
<evidence type="ECO:0000256" key="5">
    <source>
        <dbReference type="ARBA" id="ARBA00022679"/>
    </source>
</evidence>
<dbReference type="GO" id="GO:0016020">
    <property type="term" value="C:membrane"/>
    <property type="evidence" value="ECO:0007669"/>
    <property type="project" value="UniProtKB-SubCell"/>
</dbReference>
<dbReference type="InterPro" id="IPR003660">
    <property type="entry name" value="HAMP_dom"/>
</dbReference>
<dbReference type="PhylomeDB" id="B2JAQ2"/>
<dbReference type="PRINTS" id="PR00344">
    <property type="entry name" value="BCTRLSENSOR"/>
</dbReference>
<feature type="transmembrane region" description="Helical" evidence="8">
    <location>
        <begin position="27"/>
        <end position="50"/>
    </location>
</feature>
<keyword evidence="8" id="KW-0472">Membrane</keyword>
<dbReference type="SUPFAM" id="SSF47384">
    <property type="entry name" value="Homodimeric domain of signal transducing histidine kinase"/>
    <property type="match status" value="1"/>
</dbReference>
<keyword evidence="8" id="KW-1133">Transmembrane helix</keyword>
<dbReference type="HOGENOM" id="CLU_000445_114_39_3"/>
<organism evidence="11 12">
    <name type="scientific">Nostoc punctiforme (strain ATCC 29133 / PCC 73102)</name>
    <dbReference type="NCBI Taxonomy" id="63737"/>
    <lineage>
        <taxon>Bacteria</taxon>
        <taxon>Bacillati</taxon>
        <taxon>Cyanobacteriota</taxon>
        <taxon>Cyanophyceae</taxon>
        <taxon>Nostocales</taxon>
        <taxon>Nostocaceae</taxon>
        <taxon>Nostoc</taxon>
    </lineage>
</organism>
<feature type="domain" description="HAMP" evidence="10">
    <location>
        <begin position="244"/>
        <end position="297"/>
    </location>
</feature>
<dbReference type="Pfam" id="PF00672">
    <property type="entry name" value="HAMP"/>
    <property type="match status" value="1"/>
</dbReference>
<dbReference type="InterPro" id="IPR003661">
    <property type="entry name" value="HisK_dim/P_dom"/>
</dbReference>
<dbReference type="Gene3D" id="1.10.287.130">
    <property type="match status" value="1"/>
</dbReference>
<dbReference type="SMART" id="SM00387">
    <property type="entry name" value="HATPase_c"/>
    <property type="match status" value="1"/>
</dbReference>
<dbReference type="OrthoDB" id="501036at2"/>
<dbReference type="PROSITE" id="PS50109">
    <property type="entry name" value="HIS_KIN"/>
    <property type="match status" value="1"/>
</dbReference>
<accession>B2JAQ2</accession>
<dbReference type="SMART" id="SM00304">
    <property type="entry name" value="HAMP"/>
    <property type="match status" value="1"/>
</dbReference>
<dbReference type="EC" id="2.7.13.3" evidence="3"/>
<dbReference type="InterPro" id="IPR004358">
    <property type="entry name" value="Sig_transdc_His_kin-like_C"/>
</dbReference>
<dbReference type="Pfam" id="PF02518">
    <property type="entry name" value="HATPase_c"/>
    <property type="match status" value="1"/>
</dbReference>
<sequence length="609" mass="69006">MNDFITLPHRLLAKVTHNLSIGQKISYGYALSLSIAIVGTVTGLIIGDFYQTPAQQEKGNAQYEISLLYRLQATVLQARTSQQQFIYLVNQPELLKKEYSNFSSYAIEIKKAWSDLESYINTKNYQQENHAEGIPSFLKTYSTIPNVYIQQVNTLVEKILSEDVKLKDIQATQKLLSNFSTSRIALKYDMIDDDLTQVISASYQDNKNAEIHLQNVLKARFWLISISIILSIIIATTLAIYTSRLLTAPIKAVTNVAQRTTEELKFDILAPVMTADEIGVLANSFNKLIQRIAEYTHELNLARETLESRVEERTQDLSKALQSLQHTQSQLVQAEKMSSLGKLVAGVAHEINNPVNFIFGNLTHVDEYVTNLLSLINLYRQDYRGTDIEISEWIEEIDLDYIYDDLPKTLMSMKVGANRIREIVLALRNFSRLDEAEMKLVNIHEGIDSTLLFSQSCFKAKYKQLAIEIVKQYGELPPVECYAGQLNQVFMNILDNSMYALNQKYNNILKEQLETNFSTITICTELIENNCVRICFKDNGPGITESIRTRVFDPFFTTKPVGDGTGLGLSISYQIVVDQHQGKFKCLSVLGEGSEFQIEIPISQKVKSA</sequence>
<dbReference type="PANTHER" id="PTHR43065">
    <property type="entry name" value="SENSOR HISTIDINE KINASE"/>
    <property type="match status" value="1"/>
</dbReference>
<gene>
    <name evidence="11" type="ordered locus">Npun_AR140</name>
</gene>
<feature type="transmembrane region" description="Helical" evidence="8">
    <location>
        <begin position="221"/>
        <end position="241"/>
    </location>
</feature>
<keyword evidence="4" id="KW-0597">Phosphoprotein</keyword>
<evidence type="ECO:0000259" key="10">
    <source>
        <dbReference type="PROSITE" id="PS50885"/>
    </source>
</evidence>
<name>B2JAQ2_NOSP7</name>
<dbReference type="InterPro" id="IPR005467">
    <property type="entry name" value="His_kinase_dom"/>
</dbReference>
<keyword evidence="7" id="KW-0902">Two-component regulatory system</keyword>
<dbReference type="AlphaFoldDB" id="B2JAQ2"/>
<keyword evidence="11" id="KW-0614">Plasmid</keyword>
<geneLocation type="plasmid" evidence="11 12">
    <name>pNPUN01</name>
</geneLocation>
<evidence type="ECO:0000256" key="6">
    <source>
        <dbReference type="ARBA" id="ARBA00022777"/>
    </source>
</evidence>
<evidence type="ECO:0000259" key="9">
    <source>
        <dbReference type="PROSITE" id="PS50109"/>
    </source>
</evidence>
<evidence type="ECO:0000256" key="1">
    <source>
        <dbReference type="ARBA" id="ARBA00000085"/>
    </source>
</evidence>
<comment type="catalytic activity">
    <reaction evidence="1">
        <text>ATP + protein L-histidine = ADP + protein N-phospho-L-histidine.</text>
        <dbReference type="EC" id="2.7.13.3"/>
    </reaction>
</comment>
<dbReference type="Proteomes" id="UP000001191">
    <property type="component" value="Plasmid pNPUN01"/>
</dbReference>
<protein>
    <recommendedName>
        <fullName evidence="3">histidine kinase</fullName>
        <ecNumber evidence="3">2.7.13.3</ecNumber>
    </recommendedName>
</protein>
<evidence type="ECO:0000256" key="7">
    <source>
        <dbReference type="ARBA" id="ARBA00023012"/>
    </source>
</evidence>
<keyword evidence="12" id="KW-1185">Reference proteome</keyword>
<dbReference type="InterPro" id="IPR036097">
    <property type="entry name" value="HisK_dim/P_sf"/>
</dbReference>
<evidence type="ECO:0000256" key="4">
    <source>
        <dbReference type="ARBA" id="ARBA00022553"/>
    </source>
</evidence>
<evidence type="ECO:0000313" key="12">
    <source>
        <dbReference type="Proteomes" id="UP000001191"/>
    </source>
</evidence>
<dbReference type="SUPFAM" id="SSF55874">
    <property type="entry name" value="ATPase domain of HSP90 chaperone/DNA topoisomerase II/histidine kinase"/>
    <property type="match status" value="1"/>
</dbReference>
<comment type="subcellular location">
    <subcellularLocation>
        <location evidence="2">Membrane</location>
    </subcellularLocation>
</comment>
<keyword evidence="8" id="KW-0812">Transmembrane</keyword>
<evidence type="ECO:0000256" key="8">
    <source>
        <dbReference type="SAM" id="Phobius"/>
    </source>
</evidence>
<dbReference type="CDD" id="cd06225">
    <property type="entry name" value="HAMP"/>
    <property type="match status" value="1"/>
</dbReference>
<dbReference type="CDD" id="cd00082">
    <property type="entry name" value="HisKA"/>
    <property type="match status" value="1"/>
</dbReference>
<proteinExistence type="predicted"/>